<feature type="transmembrane region" description="Helical" evidence="2">
    <location>
        <begin position="288"/>
        <end position="311"/>
    </location>
</feature>
<feature type="transmembrane region" description="Helical" evidence="2">
    <location>
        <begin position="191"/>
        <end position="208"/>
    </location>
</feature>
<proteinExistence type="predicted"/>
<evidence type="ECO:0000313" key="3">
    <source>
        <dbReference type="EMBL" id="CAK0892915.1"/>
    </source>
</evidence>
<accession>A0ABN9X105</accession>
<reference evidence="3" key="1">
    <citation type="submission" date="2023-10" db="EMBL/GenBank/DDBJ databases">
        <authorList>
            <person name="Chen Y."/>
            <person name="Shah S."/>
            <person name="Dougan E. K."/>
            <person name="Thang M."/>
            <person name="Chan C."/>
        </authorList>
    </citation>
    <scope>NUCLEOTIDE SEQUENCE [LARGE SCALE GENOMIC DNA]</scope>
</reference>
<dbReference type="EMBL" id="CAUYUJ010019683">
    <property type="protein sequence ID" value="CAK0892915.1"/>
    <property type="molecule type" value="Genomic_DNA"/>
</dbReference>
<keyword evidence="4" id="KW-1185">Reference proteome</keyword>
<keyword evidence="2" id="KW-0472">Membrane</keyword>
<protein>
    <submittedName>
        <fullName evidence="3">Uncharacterized protein</fullName>
    </submittedName>
</protein>
<sequence length="387" mass="41770">MVEHRVTCVSQSGRCPGFAARGGKRAASSNAKTNIVDFRRSGRISRIGAGPPWRRRGSAFGAFRAQGNGSPAPIRENRTDLRQFLFLSLHLPSIPDPGSLSASSSSTWPGEGDEPCSGLASLGSSPSTYWTLFWQARPEPGRCPPYMFPGSDVLFLEGPPPQELLDKRWLWRLLLVILAVTFVLRIVGGDIAGAVLSGLMLCFGVVMIRDGMQEMMRYALTYGILCALNFVLDIVPLVMGLNGRVRRHTEPVAVVNDKGVQQITYTLTKRTTPFFSTSEGIIYNAQSLAMLLSPICMLLGACLSMSAHLAYQRSAPRFDADLQGQLPAGLSHLPQQIAEAQQAAAAQAAAARAEGRPVPAPNNLDRRLAMPVGQAGWESFSGPGHKL</sequence>
<feature type="transmembrane region" description="Helical" evidence="2">
    <location>
        <begin position="220"/>
        <end position="241"/>
    </location>
</feature>
<name>A0ABN9X105_9DINO</name>
<evidence type="ECO:0000256" key="2">
    <source>
        <dbReference type="SAM" id="Phobius"/>
    </source>
</evidence>
<comment type="caution">
    <text evidence="3">The sequence shown here is derived from an EMBL/GenBank/DDBJ whole genome shotgun (WGS) entry which is preliminary data.</text>
</comment>
<dbReference type="Proteomes" id="UP001189429">
    <property type="component" value="Unassembled WGS sequence"/>
</dbReference>
<feature type="transmembrane region" description="Helical" evidence="2">
    <location>
        <begin position="169"/>
        <end position="185"/>
    </location>
</feature>
<feature type="region of interest" description="Disordered" evidence="1">
    <location>
        <begin position="96"/>
        <end position="117"/>
    </location>
</feature>
<keyword evidence="2" id="KW-1133">Transmembrane helix</keyword>
<organism evidence="3 4">
    <name type="scientific">Prorocentrum cordatum</name>
    <dbReference type="NCBI Taxonomy" id="2364126"/>
    <lineage>
        <taxon>Eukaryota</taxon>
        <taxon>Sar</taxon>
        <taxon>Alveolata</taxon>
        <taxon>Dinophyceae</taxon>
        <taxon>Prorocentrales</taxon>
        <taxon>Prorocentraceae</taxon>
        <taxon>Prorocentrum</taxon>
    </lineage>
</organism>
<evidence type="ECO:0000256" key="1">
    <source>
        <dbReference type="SAM" id="MobiDB-lite"/>
    </source>
</evidence>
<evidence type="ECO:0000313" key="4">
    <source>
        <dbReference type="Proteomes" id="UP001189429"/>
    </source>
</evidence>
<keyword evidence="2" id="KW-0812">Transmembrane</keyword>
<gene>
    <name evidence="3" type="ORF">PCOR1329_LOCUS72433</name>
</gene>